<dbReference type="Gramene" id="Manes.02G077300.21.v8.1">
    <property type="protein sequence ID" value="Manes.02G077300.21.v8.1.CDS"/>
    <property type="gene ID" value="Manes.02G077300.v8.1"/>
</dbReference>
<organism evidence="2 3">
    <name type="scientific">Manihot esculenta</name>
    <name type="common">Cassava</name>
    <name type="synonym">Jatropha manihot</name>
    <dbReference type="NCBI Taxonomy" id="3983"/>
    <lineage>
        <taxon>Eukaryota</taxon>
        <taxon>Viridiplantae</taxon>
        <taxon>Streptophyta</taxon>
        <taxon>Embryophyta</taxon>
        <taxon>Tracheophyta</taxon>
        <taxon>Spermatophyta</taxon>
        <taxon>Magnoliopsida</taxon>
        <taxon>eudicotyledons</taxon>
        <taxon>Gunneridae</taxon>
        <taxon>Pentapetalae</taxon>
        <taxon>rosids</taxon>
        <taxon>fabids</taxon>
        <taxon>Malpighiales</taxon>
        <taxon>Euphorbiaceae</taxon>
        <taxon>Crotonoideae</taxon>
        <taxon>Manihoteae</taxon>
        <taxon>Manihot</taxon>
    </lineage>
</organism>
<dbReference type="PANTHER" id="PTHR47871">
    <property type="entry name" value="NAC DOMAIN-CONTAINING PROTEIN 8"/>
    <property type="match status" value="1"/>
</dbReference>
<evidence type="ECO:0008006" key="4">
    <source>
        <dbReference type="Google" id="ProtNLM"/>
    </source>
</evidence>
<accession>A0A251LFU7</accession>
<reference evidence="2 3" key="1">
    <citation type="submission" date="2016-02" db="EMBL/GenBank/DDBJ databases">
        <title>WGS assembly of Manihot esculenta.</title>
        <authorList>
            <person name="Bredeson J.V."/>
            <person name="Prochnik S.E."/>
            <person name="Lyons J.B."/>
            <person name="Schmutz J."/>
            <person name="Grimwood J."/>
            <person name="Vrebalov J."/>
            <person name="Bart R.S."/>
            <person name="Amuge T."/>
            <person name="Ferguson M.E."/>
            <person name="Green R."/>
            <person name="Putnam N."/>
            <person name="Stites J."/>
            <person name="Rounsley S."/>
            <person name="Rokhsar D.S."/>
        </authorList>
    </citation>
    <scope>NUCLEOTIDE SEQUENCE [LARGE SCALE GENOMIC DNA]</scope>
    <source>
        <strain evidence="3">cv. AM560-2</strain>
        <tissue evidence="2">Leaf</tissue>
    </source>
</reference>
<dbReference type="STRING" id="3983.A0A251LFU7"/>
<dbReference type="EMBL" id="CM004388">
    <property type="protein sequence ID" value="OAY57183.1"/>
    <property type="molecule type" value="Genomic_DNA"/>
</dbReference>
<feature type="compositionally biased region" description="Polar residues" evidence="1">
    <location>
        <begin position="46"/>
        <end position="57"/>
    </location>
</feature>
<name>A0A251LFU7_MANES</name>
<dbReference type="OMA" id="MESITYD"/>
<evidence type="ECO:0000256" key="1">
    <source>
        <dbReference type="SAM" id="MobiDB-lite"/>
    </source>
</evidence>
<evidence type="ECO:0000313" key="3">
    <source>
        <dbReference type="Proteomes" id="UP000091857"/>
    </source>
</evidence>
<evidence type="ECO:0000313" key="2">
    <source>
        <dbReference type="EMBL" id="OAY57180.1"/>
    </source>
</evidence>
<proteinExistence type="predicted"/>
<feature type="region of interest" description="Disordered" evidence="1">
    <location>
        <begin position="46"/>
        <end position="88"/>
    </location>
</feature>
<protein>
    <recommendedName>
        <fullName evidence="4">NAC domain-containing protein</fullName>
    </recommendedName>
</protein>
<dbReference type="AlphaFoldDB" id="A0A251LFU7"/>
<gene>
    <name evidence="2" type="ORF">MANES_02G077300</name>
</gene>
<sequence>MAQLCDSNGFSSKADCETSDIDWVCELDYIPLAFRRQLLMARKLNSCSPDSQSTPQKIVTKKGNEERDSQGCSTAPVSSVKKEIDQQLVQSQSHETNVSLGVDPVVACNKIQADCDAAGKCSQNVTARQQLAMQGDCDSHGTKVNSNLSDQSSLGGSVSSSFGATVEALKLKINNSNDSVDDLDHIVLKERLRMLLSRKMLRMEKPELEEISLELNSCDKLDNAPASINTVSGSTVLNLVKVKAEPLDNNESDTQGRNAMGNFSFNIVHAKSELELSDELNRDSVDHMQLRNRMNLQIPRADYELNSSGNYECLMKIGPSVDNDPAPMEASNTVRINRPRKRKKTATNSIETALEEDAPGLLQVLVEQGVSVDEIKLYGEADNDEAIDESFIEDGFSELEDVMSKIFFQRNSFLKFATFRCTKGTKPSYCLACLFSLVEQTRYLQFRNWPAEWGWCRDVQSFIFVFEKHRRIVLERPEYGYATYFFELVDSLSTDWQIKRLVTAMKLTNCGRITLIENKTLLVGEDLTEGEARVLMQYGWTPNSGIGTMLNYRDRVVHDRKNEKESSEWKSKIGKLLMDGYNGGTLVSSNVQENVIQCGVDEGPQIKMEP</sequence>
<dbReference type="PANTHER" id="PTHR47871:SF2">
    <property type="entry name" value="OS03G0221300 PROTEIN"/>
    <property type="match status" value="1"/>
</dbReference>
<dbReference type="Gramene" id="Manes.02G077300.10.v8.1">
    <property type="protein sequence ID" value="Manes.02G077300.10.v8.1.CDS"/>
    <property type="gene ID" value="Manes.02G077300.v8.1"/>
</dbReference>
<dbReference type="Proteomes" id="UP000091857">
    <property type="component" value="Chromosome 2"/>
</dbReference>
<dbReference type="EMBL" id="CM004388">
    <property type="protein sequence ID" value="OAY57180.1"/>
    <property type="molecule type" value="Genomic_DNA"/>
</dbReference>
<dbReference type="Gramene" id="Manes.02G077300.9.v8.1">
    <property type="protein sequence ID" value="Manes.02G077300.9.v8.1.CDS"/>
    <property type="gene ID" value="Manes.02G077300.v8.1"/>
</dbReference>
<keyword evidence="3" id="KW-1185">Reference proteome</keyword>